<evidence type="ECO:0000256" key="3">
    <source>
        <dbReference type="ARBA" id="ARBA00012929"/>
    </source>
</evidence>
<feature type="domain" description="RmlD-like substrate binding" evidence="7">
    <location>
        <begin position="1"/>
        <end position="281"/>
    </location>
</feature>
<name>A0A1Y0LD96_TATCI</name>
<dbReference type="Gene3D" id="3.90.25.10">
    <property type="entry name" value="UDP-galactose 4-epimerase, domain 1"/>
    <property type="match status" value="1"/>
</dbReference>
<evidence type="ECO:0000313" key="8">
    <source>
        <dbReference type="EMBL" id="ARU96032.1"/>
    </source>
</evidence>
<dbReference type="GO" id="GO:0008831">
    <property type="term" value="F:dTDP-4-dehydrorhamnose reductase activity"/>
    <property type="evidence" value="ECO:0007669"/>
    <property type="project" value="UniProtKB-EC"/>
</dbReference>
<dbReference type="EC" id="1.1.1.133" evidence="3 6"/>
<dbReference type="InterPro" id="IPR029903">
    <property type="entry name" value="RmlD-like-bd"/>
</dbReference>
<dbReference type="InterPro" id="IPR036291">
    <property type="entry name" value="NAD(P)-bd_dom_sf"/>
</dbReference>
<dbReference type="Proteomes" id="UP000195729">
    <property type="component" value="Chromosome"/>
</dbReference>
<dbReference type="OrthoDB" id="9803892at2"/>
<dbReference type="PANTHER" id="PTHR10491:SF4">
    <property type="entry name" value="METHIONINE ADENOSYLTRANSFERASE 2 SUBUNIT BETA"/>
    <property type="match status" value="1"/>
</dbReference>
<dbReference type="KEGG" id="tci:A7K98_04310"/>
<evidence type="ECO:0000256" key="1">
    <source>
        <dbReference type="ARBA" id="ARBA00004781"/>
    </source>
</evidence>
<proteinExistence type="inferred from homology"/>
<sequence>MKVLLTGAKGQLGKCFTDIRKENVLLIPLDSKSLDICDREKVISLVEQYKPDVIINCAAYTSVDRAEVESQQAVNVNSFGPANLAIAAKNIGSKLIHISTDYVFDGYKSEPYVETDLVNPRSVYGKTKLAGELLIQSIFPESVILRTSWVFSEHGNNFLKTMLRIGRDKNEINVVSDQLGCPTYAGDIANAVYNMIDCDASGGIYHFCGGEKISWAGFSEYIFQCAFQMGYIQIKPKVNFITTSEFPTLAARPSFSVMSTSKISHFTPPSDWKKAVMKVISLIN</sequence>
<dbReference type="SUPFAM" id="SSF51735">
    <property type="entry name" value="NAD(P)-binding Rossmann-fold domains"/>
    <property type="match status" value="1"/>
</dbReference>
<reference evidence="10 11" key="1">
    <citation type="submission" date="2016-05" db="EMBL/GenBank/DDBJ databases">
        <title>Complete genome sequence of two 2,5-diketo-D-glunonic acid producing strain Tatumella citrea.</title>
        <authorList>
            <person name="Duan C."/>
            <person name="Yang J."/>
            <person name="Yang S."/>
        </authorList>
    </citation>
    <scope>NUCLEOTIDE SEQUENCE [LARGE SCALE GENOMIC DNA]</scope>
    <source>
        <strain evidence="9 10">ATCC 39140</strain>
        <strain evidence="8 11">DSM 13699</strain>
    </source>
</reference>
<evidence type="ECO:0000256" key="5">
    <source>
        <dbReference type="ARBA" id="ARBA00048200"/>
    </source>
</evidence>
<dbReference type="GO" id="GO:0009243">
    <property type="term" value="P:O antigen biosynthetic process"/>
    <property type="evidence" value="ECO:0007669"/>
    <property type="project" value="UniProtKB-UniPathway"/>
</dbReference>
<comment type="similarity">
    <text evidence="2 6">Belongs to the dTDP-4-dehydrorhamnose reductase family.</text>
</comment>
<protein>
    <recommendedName>
        <fullName evidence="4 6">dTDP-4-dehydrorhamnose reductase</fullName>
        <ecNumber evidence="3 6">1.1.1.133</ecNumber>
    </recommendedName>
</protein>
<dbReference type="NCBIfam" id="TIGR01214">
    <property type="entry name" value="rmlD"/>
    <property type="match status" value="1"/>
</dbReference>
<dbReference type="Pfam" id="PF04321">
    <property type="entry name" value="RmlD_sub_bind"/>
    <property type="match status" value="1"/>
</dbReference>
<evidence type="ECO:0000313" key="10">
    <source>
        <dbReference type="Proteomes" id="UP000195729"/>
    </source>
</evidence>
<evidence type="ECO:0000259" key="7">
    <source>
        <dbReference type="Pfam" id="PF04321"/>
    </source>
</evidence>
<dbReference type="GO" id="GO:0005829">
    <property type="term" value="C:cytosol"/>
    <property type="evidence" value="ECO:0007669"/>
    <property type="project" value="TreeGrafter"/>
</dbReference>
<dbReference type="Gene3D" id="3.40.50.720">
    <property type="entry name" value="NAD(P)-binding Rossmann-like Domain"/>
    <property type="match status" value="1"/>
</dbReference>
<evidence type="ECO:0000256" key="2">
    <source>
        <dbReference type="ARBA" id="ARBA00010944"/>
    </source>
</evidence>
<dbReference type="PANTHER" id="PTHR10491">
    <property type="entry name" value="DTDP-4-DEHYDRORHAMNOSE REDUCTASE"/>
    <property type="match status" value="1"/>
</dbReference>
<keyword evidence="6" id="KW-0560">Oxidoreductase</keyword>
<evidence type="ECO:0000256" key="6">
    <source>
        <dbReference type="RuleBase" id="RU364082"/>
    </source>
</evidence>
<dbReference type="GO" id="GO:0019305">
    <property type="term" value="P:dTDP-rhamnose biosynthetic process"/>
    <property type="evidence" value="ECO:0007669"/>
    <property type="project" value="UniProtKB-UniPathway"/>
</dbReference>
<comment type="cofactor">
    <cofactor evidence="6">
        <name>Mg(2+)</name>
        <dbReference type="ChEBI" id="CHEBI:18420"/>
    </cofactor>
    <text evidence="6">Binds 1 Mg(2+) ion per monomer.</text>
</comment>
<organism evidence="8 11">
    <name type="scientific">Tatumella citrea</name>
    <name type="common">Pantoea citrea</name>
    <dbReference type="NCBI Taxonomy" id="53336"/>
    <lineage>
        <taxon>Bacteria</taxon>
        <taxon>Pseudomonadati</taxon>
        <taxon>Pseudomonadota</taxon>
        <taxon>Gammaproteobacteria</taxon>
        <taxon>Enterobacterales</taxon>
        <taxon>Erwiniaceae</taxon>
        <taxon>Tatumella</taxon>
    </lineage>
</organism>
<comment type="catalytic activity">
    <reaction evidence="5 6">
        <text>dTDP-beta-L-rhamnose + NADP(+) = dTDP-4-dehydro-beta-L-rhamnose + NADPH + H(+)</text>
        <dbReference type="Rhea" id="RHEA:21796"/>
        <dbReference type="ChEBI" id="CHEBI:15378"/>
        <dbReference type="ChEBI" id="CHEBI:57510"/>
        <dbReference type="ChEBI" id="CHEBI:57783"/>
        <dbReference type="ChEBI" id="CHEBI:58349"/>
        <dbReference type="ChEBI" id="CHEBI:62830"/>
        <dbReference type="EC" id="1.1.1.133"/>
    </reaction>
</comment>
<dbReference type="EMBL" id="CP015581">
    <property type="protein sequence ID" value="ARV00070.1"/>
    <property type="molecule type" value="Genomic_DNA"/>
</dbReference>
<dbReference type="UniPathway" id="UPA00281"/>
<dbReference type="AlphaFoldDB" id="A0A1Y0LD96"/>
<comment type="function">
    <text evidence="6">Catalyzes the reduction of dTDP-6-deoxy-L-lyxo-4-hexulose to yield dTDP-L-rhamnose.</text>
</comment>
<dbReference type="UniPathway" id="UPA00124"/>
<gene>
    <name evidence="8" type="ORF">A7K98_04310</name>
    <name evidence="9" type="ORF">A7K99_04310</name>
</gene>
<keyword evidence="10" id="KW-1185">Reference proteome</keyword>
<evidence type="ECO:0000313" key="11">
    <source>
        <dbReference type="Proteomes" id="UP000195814"/>
    </source>
</evidence>
<keyword evidence="6" id="KW-0521">NADP</keyword>
<dbReference type="CDD" id="cd05254">
    <property type="entry name" value="dTDP_HR_like_SDR_e"/>
    <property type="match status" value="1"/>
</dbReference>
<dbReference type="FunFam" id="3.40.50.720:FF:000159">
    <property type="entry name" value="dTDP-4-dehydrorhamnose reductase"/>
    <property type="match status" value="1"/>
</dbReference>
<evidence type="ECO:0000256" key="4">
    <source>
        <dbReference type="ARBA" id="ARBA00017099"/>
    </source>
</evidence>
<comment type="pathway">
    <text evidence="1 6">Carbohydrate biosynthesis; dTDP-L-rhamnose biosynthesis.</text>
</comment>
<dbReference type="EMBL" id="CP015579">
    <property type="protein sequence ID" value="ARU96032.1"/>
    <property type="molecule type" value="Genomic_DNA"/>
</dbReference>
<accession>A0A1Y0LD96</accession>
<evidence type="ECO:0000313" key="9">
    <source>
        <dbReference type="EMBL" id="ARV00070.1"/>
    </source>
</evidence>
<dbReference type="InterPro" id="IPR005913">
    <property type="entry name" value="dTDP_dehydrorham_reduct"/>
</dbReference>
<dbReference type="Proteomes" id="UP000195814">
    <property type="component" value="Chromosome"/>
</dbReference>